<evidence type="ECO:0000313" key="2">
    <source>
        <dbReference type="Proteomes" id="UP000789702"/>
    </source>
</evidence>
<evidence type="ECO:0000313" key="1">
    <source>
        <dbReference type="EMBL" id="CAG8453980.1"/>
    </source>
</evidence>
<sequence length="224" mass="26204">MPRKNHNKNTKKKLNVKLRLDDKNVNEIIKIVKKLIKEHKSFISRQLYRKEVTTKNHELENSKLKELENQIDSLNSKAIRLENDKILYETENNKLKEKLKCITNLYEENKSDLERYYNVIQRTYSILQEAFSSNEIDISQLAGLCNEIKDVCEGSEVGSNISSAGHSTDNIVYSSFDDALSVFEPKIVEVIEENDSDQNFPSLNRFLHFYEHCSDPNDQKFYSF</sequence>
<reference evidence="1" key="1">
    <citation type="submission" date="2021-06" db="EMBL/GenBank/DDBJ databases">
        <authorList>
            <person name="Kallberg Y."/>
            <person name="Tangrot J."/>
            <person name="Rosling A."/>
        </authorList>
    </citation>
    <scope>NUCLEOTIDE SEQUENCE</scope>
    <source>
        <strain evidence="1">IL203A</strain>
    </source>
</reference>
<gene>
    <name evidence="1" type="ORF">DHETER_LOCUS977</name>
</gene>
<proteinExistence type="predicted"/>
<name>A0ACA9K7F4_9GLOM</name>
<dbReference type="Proteomes" id="UP000789702">
    <property type="component" value="Unassembled WGS sequence"/>
</dbReference>
<dbReference type="EMBL" id="CAJVPU010000541">
    <property type="protein sequence ID" value="CAG8453980.1"/>
    <property type="molecule type" value="Genomic_DNA"/>
</dbReference>
<protein>
    <submittedName>
        <fullName evidence="1">16702_t:CDS:1</fullName>
    </submittedName>
</protein>
<accession>A0ACA9K7F4</accession>
<comment type="caution">
    <text evidence="1">The sequence shown here is derived from an EMBL/GenBank/DDBJ whole genome shotgun (WGS) entry which is preliminary data.</text>
</comment>
<keyword evidence="2" id="KW-1185">Reference proteome</keyword>
<organism evidence="1 2">
    <name type="scientific">Dentiscutata heterogama</name>
    <dbReference type="NCBI Taxonomy" id="1316150"/>
    <lineage>
        <taxon>Eukaryota</taxon>
        <taxon>Fungi</taxon>
        <taxon>Fungi incertae sedis</taxon>
        <taxon>Mucoromycota</taxon>
        <taxon>Glomeromycotina</taxon>
        <taxon>Glomeromycetes</taxon>
        <taxon>Diversisporales</taxon>
        <taxon>Gigasporaceae</taxon>
        <taxon>Dentiscutata</taxon>
    </lineage>
</organism>